<feature type="transmembrane region" description="Helical" evidence="1">
    <location>
        <begin position="6"/>
        <end position="25"/>
    </location>
</feature>
<keyword evidence="1" id="KW-0472">Membrane</keyword>
<evidence type="ECO:0000313" key="3">
    <source>
        <dbReference type="Proteomes" id="UP000183832"/>
    </source>
</evidence>
<proteinExistence type="predicted"/>
<reference evidence="2 3" key="1">
    <citation type="submission" date="2015-04" db="EMBL/GenBank/DDBJ databases">
        <authorList>
            <person name="Syromyatnikov M.Y."/>
            <person name="Popov V.N."/>
        </authorList>
    </citation>
    <scope>NUCLEOTIDE SEQUENCE [LARGE SCALE GENOMIC DNA]</scope>
</reference>
<keyword evidence="1" id="KW-0812">Transmembrane</keyword>
<gene>
    <name evidence="2" type="ORF">CLUMA_CG007610</name>
</gene>
<organism evidence="2 3">
    <name type="scientific">Clunio marinus</name>
    <dbReference type="NCBI Taxonomy" id="568069"/>
    <lineage>
        <taxon>Eukaryota</taxon>
        <taxon>Metazoa</taxon>
        <taxon>Ecdysozoa</taxon>
        <taxon>Arthropoda</taxon>
        <taxon>Hexapoda</taxon>
        <taxon>Insecta</taxon>
        <taxon>Pterygota</taxon>
        <taxon>Neoptera</taxon>
        <taxon>Endopterygota</taxon>
        <taxon>Diptera</taxon>
        <taxon>Nematocera</taxon>
        <taxon>Chironomoidea</taxon>
        <taxon>Chironomidae</taxon>
        <taxon>Clunio</taxon>
    </lineage>
</organism>
<name>A0A1J1I160_9DIPT</name>
<dbReference type="EMBL" id="CVRI01000038">
    <property type="protein sequence ID" value="CRK94087.1"/>
    <property type="molecule type" value="Genomic_DNA"/>
</dbReference>
<evidence type="ECO:0000256" key="1">
    <source>
        <dbReference type="SAM" id="Phobius"/>
    </source>
</evidence>
<dbReference type="AlphaFoldDB" id="A0A1J1I160"/>
<feature type="transmembrane region" description="Helical" evidence="1">
    <location>
        <begin position="37"/>
        <end position="58"/>
    </location>
</feature>
<protein>
    <submittedName>
        <fullName evidence="2">CLUMA_CG007610, isoform A</fullName>
    </submittedName>
</protein>
<evidence type="ECO:0000313" key="2">
    <source>
        <dbReference type="EMBL" id="CRK94087.1"/>
    </source>
</evidence>
<keyword evidence="3" id="KW-1185">Reference proteome</keyword>
<dbReference type="Proteomes" id="UP000183832">
    <property type="component" value="Unassembled WGS sequence"/>
</dbReference>
<accession>A0A1J1I160</accession>
<keyword evidence="1" id="KW-1133">Transmembrane helix</keyword>
<sequence length="68" mass="7765">MNTTKGIVLGGMMSAFTYDLLLLTSEFKERLNKTETNMLWFIWFISLFLNASIVNGLSRKELKLAGFV</sequence>